<dbReference type="EMBL" id="BMNH01000010">
    <property type="protein sequence ID" value="GGO71684.1"/>
    <property type="molecule type" value="Genomic_DNA"/>
</dbReference>
<evidence type="ECO:0000313" key="5">
    <source>
        <dbReference type="Proteomes" id="UP000646523"/>
    </source>
</evidence>
<keyword evidence="5" id="KW-1185">Reference proteome</keyword>
<dbReference type="Gene3D" id="1.10.1470.10">
    <property type="entry name" value="YjbJ"/>
    <property type="match status" value="1"/>
</dbReference>
<organism evidence="4 5">
    <name type="scientific">Nonomuraea cavernae</name>
    <dbReference type="NCBI Taxonomy" id="2045107"/>
    <lineage>
        <taxon>Bacteria</taxon>
        <taxon>Bacillati</taxon>
        <taxon>Actinomycetota</taxon>
        <taxon>Actinomycetes</taxon>
        <taxon>Streptosporangiales</taxon>
        <taxon>Streptosporangiaceae</taxon>
        <taxon>Nonomuraea</taxon>
    </lineage>
</organism>
<dbReference type="InterPro" id="IPR036629">
    <property type="entry name" value="YjbJ_sf"/>
</dbReference>
<comment type="similarity">
    <text evidence="1">Belongs to the UPF0337 (CsbD) family.</text>
</comment>
<feature type="domain" description="CsbD-like" evidence="3">
    <location>
        <begin position="5"/>
        <end position="57"/>
    </location>
</feature>
<evidence type="ECO:0000313" key="4">
    <source>
        <dbReference type="EMBL" id="GGO71684.1"/>
    </source>
</evidence>
<feature type="region of interest" description="Disordered" evidence="2">
    <location>
        <begin position="1"/>
        <end position="52"/>
    </location>
</feature>
<evidence type="ECO:0000259" key="3">
    <source>
        <dbReference type="Pfam" id="PF05532"/>
    </source>
</evidence>
<reference evidence="4" key="2">
    <citation type="submission" date="2020-09" db="EMBL/GenBank/DDBJ databases">
        <authorList>
            <person name="Sun Q."/>
            <person name="Zhou Y."/>
        </authorList>
    </citation>
    <scope>NUCLEOTIDE SEQUENCE</scope>
    <source>
        <strain evidence="4">CGMCC 4.7368</strain>
    </source>
</reference>
<dbReference type="SUPFAM" id="SSF69047">
    <property type="entry name" value="Hypothetical protein YjbJ"/>
    <property type="match status" value="1"/>
</dbReference>
<evidence type="ECO:0000256" key="2">
    <source>
        <dbReference type="SAM" id="MobiDB-lite"/>
    </source>
</evidence>
<comment type="caution">
    <text evidence="4">The sequence shown here is derived from an EMBL/GenBank/DDBJ whole genome shotgun (WGS) entry which is preliminary data.</text>
</comment>
<dbReference type="AlphaFoldDB" id="A0A918DM42"/>
<gene>
    <name evidence="4" type="ORF">GCM10012289_37990</name>
</gene>
<dbReference type="InterPro" id="IPR008462">
    <property type="entry name" value="CsbD"/>
</dbReference>
<evidence type="ECO:0000256" key="1">
    <source>
        <dbReference type="ARBA" id="ARBA00009129"/>
    </source>
</evidence>
<dbReference type="Pfam" id="PF05532">
    <property type="entry name" value="CsbD"/>
    <property type="match status" value="1"/>
</dbReference>
<sequence>MGTDDKFAHKAEELKGRAKENVGDLTDDERLQAEGRAERTKGGVKQAGEKVKDAGKKIKDTFKK</sequence>
<proteinExistence type="inferred from homology"/>
<name>A0A918DM42_9ACTN</name>
<dbReference type="Proteomes" id="UP000646523">
    <property type="component" value="Unassembled WGS sequence"/>
</dbReference>
<dbReference type="RefSeq" id="WP_189125447.1">
    <property type="nucleotide sequence ID" value="NZ_BMNH01000010.1"/>
</dbReference>
<accession>A0A918DM42</accession>
<reference evidence="4" key="1">
    <citation type="journal article" date="2014" name="Int. J. Syst. Evol. Microbiol.">
        <title>Complete genome sequence of Corynebacterium casei LMG S-19264T (=DSM 44701T), isolated from a smear-ripened cheese.</title>
        <authorList>
            <consortium name="US DOE Joint Genome Institute (JGI-PGF)"/>
            <person name="Walter F."/>
            <person name="Albersmeier A."/>
            <person name="Kalinowski J."/>
            <person name="Ruckert C."/>
        </authorList>
    </citation>
    <scope>NUCLEOTIDE SEQUENCE</scope>
    <source>
        <strain evidence="4">CGMCC 4.7368</strain>
    </source>
</reference>
<protein>
    <submittedName>
        <fullName evidence="4">CsbD family protein</fullName>
    </submittedName>
</protein>